<dbReference type="PANTHER" id="PTHR19134:SF561">
    <property type="entry name" value="PROTEIN TYROSINE PHOSPHATASE 36E, ISOFORM A"/>
    <property type="match status" value="1"/>
</dbReference>
<dbReference type="PRINTS" id="PR00700">
    <property type="entry name" value="PRTYPHPHTASE"/>
</dbReference>
<feature type="domain" description="Tyrosine-protein phosphatase" evidence="2">
    <location>
        <begin position="270"/>
        <end position="366"/>
    </location>
</feature>
<dbReference type="Gene3D" id="3.40.250.10">
    <property type="entry name" value="Rhodanese-like domain"/>
    <property type="match status" value="1"/>
</dbReference>
<feature type="domain" description="Rhodanese" evidence="3">
    <location>
        <begin position="16"/>
        <end position="132"/>
    </location>
</feature>
<evidence type="ECO:0000256" key="1">
    <source>
        <dbReference type="ARBA" id="ARBA00009649"/>
    </source>
</evidence>
<dbReference type="VEuPathDB" id="FungiDB:ASPZODRAFT_151906"/>
<dbReference type="Pfam" id="PF00102">
    <property type="entry name" value="Y_phosphatase"/>
    <property type="match status" value="1"/>
</dbReference>
<name>A0A1L9SGP0_9EURO</name>
<dbReference type="Pfam" id="PF00581">
    <property type="entry name" value="Rhodanese"/>
    <property type="match status" value="1"/>
</dbReference>
<proteinExistence type="inferred from homology"/>
<dbReference type="SMART" id="SM00450">
    <property type="entry name" value="RHOD"/>
    <property type="match status" value="1"/>
</dbReference>
<gene>
    <name evidence="4" type="ORF">ASPZODRAFT_151906</name>
</gene>
<dbReference type="FunFam" id="3.40.250.10:FF:000051">
    <property type="entry name" value="Protein tyrosine phosphatase (Pyp1), putative"/>
    <property type="match status" value="1"/>
</dbReference>
<dbReference type="GeneID" id="34612257"/>
<evidence type="ECO:0000259" key="3">
    <source>
        <dbReference type="PROSITE" id="PS50206"/>
    </source>
</evidence>
<dbReference type="SUPFAM" id="SSF52821">
    <property type="entry name" value="Rhodanese/Cell cycle control phosphatase"/>
    <property type="match status" value="1"/>
</dbReference>
<dbReference type="GO" id="GO:0004725">
    <property type="term" value="F:protein tyrosine phosphatase activity"/>
    <property type="evidence" value="ECO:0007669"/>
    <property type="project" value="InterPro"/>
</dbReference>
<sequence length="887" mass="99298">MRAISIERLSEIIKSPGDETLILDIRPYGHFSEAHIQNALNLCIPTTLLKRPSFDTRKLQATFSAEAEKARFKMWRSCSSIVVYDTTTSDKRDAGQLLNVLKKFTAEGWKGEGCYLKGGFAAFANRFPELIQQHSHQGSTHKKQPSMDIQLPSTLPIAGGCALPKTSTVVNPFFGNIRQNMDLVGGVGQIAVKLPKGLTESNKKSLPAWLRAASDAKDQGLGVSKKFLALETKELDRMRQALSVDNVCVNTPSSEPQGKYRVAGIEKGTKNRYNDIYPFDHSRVRLQDVPTGDCDYVNASHIHTKYSNKRYIATQAPVPDTFNDFWRVVWEQDVRVIVSLTAEVERGHVKCHPYWKSGNYGPLKLKCFAERQIEVESADHSPIGLRCVPNPVRCDPSLDPFAAGNSPHDRSREASDDPVIIDLFRLFLKRCARQLYGAQYHSSCKLFAFQPNIIDVRASSFANSGDLNLALVTKESGLVHLFSMRDCQVFPQGEVRPPWDHPGSEKVFRTSFDGKGGIYVLQSSTLTGDHVGSDDNHPFVKHALQTGPSQSTYLVHYDLQSVNPSVQICTFPDNTDYEPLALGAADDGAFAISWKKDNTQEVVLYTDLIESDADDSGISHIDYESWTILSEHERGPVMDIIFNDRNSQLLYFHRAQALYGSFQKIDPFDPDIEPKLYDNSCLVPFSNSTSLYFSIGIPFFGTHETDASAPPNLSPPMCTWKYLALGIAKHREANWTVACLLKSEARCRATNCEHVLNLDRGRRFSNWTVVARLWGFQEASNSLGCIVATSQNGRRLAIANWNKILVWAFEPSELIEQNSSGFYPPNFLSETSGMVKLRPVVLQTEAVCFKMRFMENENHLVALTDHGLMYWDLQSLGTGARTTHGWD</sequence>
<dbReference type="SMART" id="SM00194">
    <property type="entry name" value="PTPc"/>
    <property type="match status" value="1"/>
</dbReference>
<dbReference type="EMBL" id="KV878342">
    <property type="protein sequence ID" value="OJJ46341.1"/>
    <property type="molecule type" value="Genomic_DNA"/>
</dbReference>
<dbReference type="RefSeq" id="XP_022580851.1">
    <property type="nucleotide sequence ID" value="XM_022725793.1"/>
</dbReference>
<dbReference type="InterPro" id="IPR050348">
    <property type="entry name" value="Protein-Tyr_Phosphatase"/>
</dbReference>
<dbReference type="SUPFAM" id="SSF52799">
    <property type="entry name" value="(Phosphotyrosine protein) phosphatases II"/>
    <property type="match status" value="1"/>
</dbReference>
<dbReference type="InterPro" id="IPR029021">
    <property type="entry name" value="Prot-tyrosine_phosphatase-like"/>
</dbReference>
<evidence type="ECO:0008006" key="6">
    <source>
        <dbReference type="Google" id="ProtNLM"/>
    </source>
</evidence>
<dbReference type="OrthoDB" id="6058203at2759"/>
<dbReference type="PROSITE" id="PS50055">
    <property type="entry name" value="TYR_PHOSPHATASE_PTP"/>
    <property type="match status" value="1"/>
</dbReference>
<dbReference type="Proteomes" id="UP000184188">
    <property type="component" value="Unassembled WGS sequence"/>
</dbReference>
<dbReference type="CDD" id="cd01446">
    <property type="entry name" value="DSP_MapKP"/>
    <property type="match status" value="1"/>
</dbReference>
<evidence type="ECO:0000313" key="5">
    <source>
        <dbReference type="Proteomes" id="UP000184188"/>
    </source>
</evidence>
<dbReference type="PANTHER" id="PTHR19134">
    <property type="entry name" value="RECEPTOR-TYPE TYROSINE-PROTEIN PHOSPHATASE"/>
    <property type="match status" value="1"/>
</dbReference>
<protein>
    <recommendedName>
        <fullName evidence="6">Tyrosine-protein phosphatase domain-containing protein</fullName>
    </recommendedName>
</protein>
<dbReference type="AlphaFoldDB" id="A0A1L9SGP0"/>
<dbReference type="InterPro" id="IPR001763">
    <property type="entry name" value="Rhodanese-like_dom"/>
</dbReference>
<dbReference type="Gene3D" id="3.90.190.10">
    <property type="entry name" value="Protein tyrosine phosphatase superfamily"/>
    <property type="match status" value="1"/>
</dbReference>
<evidence type="ECO:0000313" key="4">
    <source>
        <dbReference type="EMBL" id="OJJ46341.1"/>
    </source>
</evidence>
<evidence type="ECO:0000259" key="2">
    <source>
        <dbReference type="PROSITE" id="PS50055"/>
    </source>
</evidence>
<comment type="similarity">
    <text evidence="1">Belongs to the protein-tyrosine phosphatase family. Non-receptor class subfamily.</text>
</comment>
<keyword evidence="5" id="KW-1185">Reference proteome</keyword>
<accession>A0A1L9SGP0</accession>
<dbReference type="PROSITE" id="PS50206">
    <property type="entry name" value="RHODANESE_3"/>
    <property type="match status" value="1"/>
</dbReference>
<dbReference type="InterPro" id="IPR036873">
    <property type="entry name" value="Rhodanese-like_dom_sf"/>
</dbReference>
<reference evidence="5" key="1">
    <citation type="journal article" date="2017" name="Genome Biol.">
        <title>Comparative genomics reveals high biological diversity and specific adaptations in the industrially and medically important fungal genus Aspergillus.</title>
        <authorList>
            <person name="de Vries R.P."/>
            <person name="Riley R."/>
            <person name="Wiebenga A."/>
            <person name="Aguilar-Osorio G."/>
            <person name="Amillis S."/>
            <person name="Uchima C.A."/>
            <person name="Anderluh G."/>
            <person name="Asadollahi M."/>
            <person name="Askin M."/>
            <person name="Barry K."/>
            <person name="Battaglia E."/>
            <person name="Bayram O."/>
            <person name="Benocci T."/>
            <person name="Braus-Stromeyer S.A."/>
            <person name="Caldana C."/>
            <person name="Canovas D."/>
            <person name="Cerqueira G.C."/>
            <person name="Chen F."/>
            <person name="Chen W."/>
            <person name="Choi C."/>
            <person name="Clum A."/>
            <person name="Dos Santos R.A."/>
            <person name="Damasio A.R."/>
            <person name="Diallinas G."/>
            <person name="Emri T."/>
            <person name="Fekete E."/>
            <person name="Flipphi M."/>
            <person name="Freyberg S."/>
            <person name="Gallo A."/>
            <person name="Gournas C."/>
            <person name="Habgood R."/>
            <person name="Hainaut M."/>
            <person name="Harispe M.L."/>
            <person name="Henrissat B."/>
            <person name="Hilden K.S."/>
            <person name="Hope R."/>
            <person name="Hossain A."/>
            <person name="Karabika E."/>
            <person name="Karaffa L."/>
            <person name="Karanyi Z."/>
            <person name="Krasevec N."/>
            <person name="Kuo A."/>
            <person name="Kusch H."/>
            <person name="LaButti K."/>
            <person name="Lagendijk E.L."/>
            <person name="Lapidus A."/>
            <person name="Levasseur A."/>
            <person name="Lindquist E."/>
            <person name="Lipzen A."/>
            <person name="Logrieco A.F."/>
            <person name="MacCabe A."/>
            <person name="Maekelae M.R."/>
            <person name="Malavazi I."/>
            <person name="Melin P."/>
            <person name="Meyer V."/>
            <person name="Mielnichuk N."/>
            <person name="Miskei M."/>
            <person name="Molnar A.P."/>
            <person name="Mule G."/>
            <person name="Ngan C.Y."/>
            <person name="Orejas M."/>
            <person name="Orosz E."/>
            <person name="Ouedraogo J.P."/>
            <person name="Overkamp K.M."/>
            <person name="Park H.-S."/>
            <person name="Perrone G."/>
            <person name="Piumi F."/>
            <person name="Punt P.J."/>
            <person name="Ram A.F."/>
            <person name="Ramon A."/>
            <person name="Rauscher S."/>
            <person name="Record E."/>
            <person name="Riano-Pachon D.M."/>
            <person name="Robert V."/>
            <person name="Roehrig J."/>
            <person name="Ruller R."/>
            <person name="Salamov A."/>
            <person name="Salih N.S."/>
            <person name="Samson R.A."/>
            <person name="Sandor E."/>
            <person name="Sanguinetti M."/>
            <person name="Schuetze T."/>
            <person name="Sepcic K."/>
            <person name="Shelest E."/>
            <person name="Sherlock G."/>
            <person name="Sophianopoulou V."/>
            <person name="Squina F.M."/>
            <person name="Sun H."/>
            <person name="Susca A."/>
            <person name="Todd R.B."/>
            <person name="Tsang A."/>
            <person name="Unkles S.E."/>
            <person name="van de Wiele N."/>
            <person name="van Rossen-Uffink D."/>
            <person name="Oliveira J.V."/>
            <person name="Vesth T.C."/>
            <person name="Visser J."/>
            <person name="Yu J.-H."/>
            <person name="Zhou M."/>
            <person name="Andersen M.R."/>
            <person name="Archer D.B."/>
            <person name="Baker S.E."/>
            <person name="Benoit I."/>
            <person name="Brakhage A.A."/>
            <person name="Braus G.H."/>
            <person name="Fischer R."/>
            <person name="Frisvad J.C."/>
            <person name="Goldman G.H."/>
            <person name="Houbraken J."/>
            <person name="Oakley B."/>
            <person name="Pocsi I."/>
            <person name="Scazzocchio C."/>
            <person name="Seiboth B."/>
            <person name="vanKuyk P.A."/>
            <person name="Wortman J."/>
            <person name="Dyer P.S."/>
            <person name="Grigoriev I.V."/>
        </authorList>
    </citation>
    <scope>NUCLEOTIDE SEQUENCE [LARGE SCALE GENOMIC DNA]</scope>
    <source>
        <strain evidence="5">CBS 506.65</strain>
    </source>
</reference>
<dbReference type="STRING" id="1073090.A0A1L9SGP0"/>
<dbReference type="InterPro" id="IPR000242">
    <property type="entry name" value="PTP_cat"/>
</dbReference>
<organism evidence="4 5">
    <name type="scientific">Penicilliopsis zonata CBS 506.65</name>
    <dbReference type="NCBI Taxonomy" id="1073090"/>
    <lineage>
        <taxon>Eukaryota</taxon>
        <taxon>Fungi</taxon>
        <taxon>Dikarya</taxon>
        <taxon>Ascomycota</taxon>
        <taxon>Pezizomycotina</taxon>
        <taxon>Eurotiomycetes</taxon>
        <taxon>Eurotiomycetidae</taxon>
        <taxon>Eurotiales</taxon>
        <taxon>Aspergillaceae</taxon>
        <taxon>Penicilliopsis</taxon>
    </lineage>
</organism>